<comment type="caution">
    <text evidence="1">The sequence shown here is derived from an EMBL/GenBank/DDBJ whole genome shotgun (WGS) entry which is preliminary data.</text>
</comment>
<dbReference type="EMBL" id="CAJZAF010000007">
    <property type="protein sequence ID" value="CAG9169777.1"/>
    <property type="molecule type" value="Genomic_DNA"/>
</dbReference>
<keyword evidence="2" id="KW-1185">Reference proteome</keyword>
<proteinExistence type="predicted"/>
<dbReference type="RefSeq" id="WP_224001231.1">
    <property type="nucleotide sequence ID" value="NZ_CAJZAF010000007.1"/>
</dbReference>
<gene>
    <name evidence="1" type="ORF">LMG23994_01658</name>
</gene>
<protein>
    <recommendedName>
        <fullName evidence="3">Co-chaperone DjlA N-terminal domain-containing protein</fullName>
    </recommendedName>
</protein>
<accession>A0ABN7YC83</accession>
<evidence type="ECO:0000313" key="2">
    <source>
        <dbReference type="Proteomes" id="UP000701702"/>
    </source>
</evidence>
<evidence type="ECO:0008006" key="3">
    <source>
        <dbReference type="Google" id="ProtNLM"/>
    </source>
</evidence>
<name>A0ABN7YC83_9BURK</name>
<reference evidence="1 2" key="1">
    <citation type="submission" date="2021-08" db="EMBL/GenBank/DDBJ databases">
        <authorList>
            <person name="Peeters C."/>
        </authorList>
    </citation>
    <scope>NUCLEOTIDE SEQUENCE [LARGE SCALE GENOMIC DNA]</scope>
    <source>
        <strain evidence="1 2">LMG 23994</strain>
    </source>
</reference>
<sequence>MENNAKEIFDSLIQTTVSEALLADAIELYAEQEIPDEGDREEFVEKYSDELFQPIIRKAVLDVVVAVVAAHKIHEDAAFSVVVNMLDVEEQDDVVRQMKRVMLRKMADDAAGDMGEAQEKRFRARMDLVEKNLG</sequence>
<organism evidence="1 2">
    <name type="scientific">Cupriavidus pinatubonensis</name>
    <dbReference type="NCBI Taxonomy" id="248026"/>
    <lineage>
        <taxon>Bacteria</taxon>
        <taxon>Pseudomonadati</taxon>
        <taxon>Pseudomonadota</taxon>
        <taxon>Betaproteobacteria</taxon>
        <taxon>Burkholderiales</taxon>
        <taxon>Burkholderiaceae</taxon>
        <taxon>Cupriavidus</taxon>
    </lineage>
</organism>
<evidence type="ECO:0000313" key="1">
    <source>
        <dbReference type="EMBL" id="CAG9169777.1"/>
    </source>
</evidence>
<dbReference type="Proteomes" id="UP000701702">
    <property type="component" value="Unassembled WGS sequence"/>
</dbReference>